<evidence type="ECO:0000313" key="2">
    <source>
        <dbReference type="EMBL" id="MFB9948551.1"/>
    </source>
</evidence>
<accession>A0ABV6AD64</accession>
<evidence type="ECO:0000313" key="3">
    <source>
        <dbReference type="Proteomes" id="UP001589692"/>
    </source>
</evidence>
<dbReference type="EMBL" id="JBHMAA010000008">
    <property type="protein sequence ID" value="MFB9948551.1"/>
    <property type="molecule type" value="Genomic_DNA"/>
</dbReference>
<protein>
    <submittedName>
        <fullName evidence="2">Uncharacterized protein</fullName>
    </submittedName>
</protein>
<comment type="caution">
    <text evidence="2">The sequence shown here is derived from an EMBL/GenBank/DDBJ whole genome shotgun (WGS) entry which is preliminary data.</text>
</comment>
<evidence type="ECO:0000256" key="1">
    <source>
        <dbReference type="SAM" id="Phobius"/>
    </source>
</evidence>
<proteinExistence type="predicted"/>
<dbReference type="Proteomes" id="UP001589692">
    <property type="component" value="Unassembled WGS sequence"/>
</dbReference>
<feature type="transmembrane region" description="Helical" evidence="1">
    <location>
        <begin position="52"/>
        <end position="79"/>
    </location>
</feature>
<name>A0ABV6AD64_9HYPH</name>
<organism evidence="2 3">
    <name type="scientific">Rhizobium puerariae</name>
    <dbReference type="NCBI Taxonomy" id="1585791"/>
    <lineage>
        <taxon>Bacteria</taxon>
        <taxon>Pseudomonadati</taxon>
        <taxon>Pseudomonadota</taxon>
        <taxon>Alphaproteobacteria</taxon>
        <taxon>Hyphomicrobiales</taxon>
        <taxon>Rhizobiaceae</taxon>
        <taxon>Rhizobium/Agrobacterium group</taxon>
        <taxon>Rhizobium</taxon>
    </lineage>
</organism>
<keyword evidence="1" id="KW-0472">Membrane</keyword>
<dbReference type="RefSeq" id="WP_377257961.1">
    <property type="nucleotide sequence ID" value="NZ_JBHMAA010000008.1"/>
</dbReference>
<gene>
    <name evidence="2" type="ORF">ACFFP0_06800</name>
</gene>
<reference evidence="2 3" key="1">
    <citation type="submission" date="2024-09" db="EMBL/GenBank/DDBJ databases">
        <authorList>
            <person name="Sun Q."/>
            <person name="Mori K."/>
        </authorList>
    </citation>
    <scope>NUCLEOTIDE SEQUENCE [LARGE SCALE GENOMIC DNA]</scope>
    <source>
        <strain evidence="2 3">TBRC 4938</strain>
    </source>
</reference>
<keyword evidence="1" id="KW-1133">Transmembrane helix</keyword>
<keyword evidence="3" id="KW-1185">Reference proteome</keyword>
<keyword evidence="1" id="KW-0812">Transmembrane</keyword>
<sequence length="254" mass="28047">MPRLLVLMLGLLVCPVAGFAYSPVPTPGTLQESRTEAREEADLVAQQEMAKYAYWMLIATVASTAVGVGGVFGLIYTIVLTRRALKHAGDANRIAEEGLFNDIRPWIVVEEVQLVHMSFAVHPTHTKCWINGKYTVRNVGKTPAAAVRRKHYLSTSKTDGEEEATGHLFIAPGGSAQFSLAKVYDIPVGQTAQTQDELLTLDIQIFYKSTKPDTHETHWYCYLNGDSSENLRVRGMVPATSGVSVDEVRHLRMT</sequence>